<dbReference type="AlphaFoldDB" id="A0A2H3JSW8"/>
<dbReference type="OrthoDB" id="78088at2759"/>
<protein>
    <recommendedName>
        <fullName evidence="3">Wings apart-like protein C-terminal domain-containing protein</fullName>
    </recommendedName>
</protein>
<dbReference type="InterPro" id="IPR022771">
    <property type="entry name" value="WAPL_C"/>
</dbReference>
<comment type="similarity">
    <text evidence="1">Belongs to the WAPL family.</text>
</comment>
<dbReference type="STRING" id="742152.A0A2H3JSW8"/>
<evidence type="ECO:0000313" key="5">
    <source>
        <dbReference type="Proteomes" id="UP000218811"/>
    </source>
</evidence>
<dbReference type="PANTHER" id="PTHR22100">
    <property type="entry name" value="WINGS APART-LIKE PROTEIN HOMOLOG"/>
    <property type="match status" value="1"/>
</dbReference>
<feature type="domain" description="Wings apart-like protein C-terminal" evidence="3">
    <location>
        <begin position="231"/>
        <end position="618"/>
    </location>
</feature>
<sequence>MKVSNDLSNLFDFTQAEGQLARSNSTGQSGVAKRMLRRTGTSSNVRSPKQSRDPREELSAPVTPKKLQKTRSDSIIDLTPGTPSSRGHSLSPSKSHSVEGISSPAVLPARPPHASTSVRTYAGSSRSFLVALPAAQHGSLPRNNLQLQSQSQSLDEDGDTQMDSQETEDLEIRESYTDLRTRWGVDDSEDDPRPPSPDLASPGTRSRRKGKGKQMEGPPVPLPNGMYNDLKSITELRSKGESRRFLDEVGYLFEGLDASAILGVRRGSALEIVTKLCDVEFARKAKAADFLGRIWDVLREAGAGNGDKILDAILAFFAALVSRDTRDIADLAAKCDLTPLLYDMLSSVERANDSLWLVSSSLSDAELRKGGISKAEKTLLTSLVNLVRKKSGLVTDGDVVSNRLLLSFALNALPSTMQSVVNLSSLLSSLVREIAPTTSRISAYASGLSILPALSPSSYLDFPSFMHADNCLRLMDAFLLGQWRDEDDDVTSLALIAARDQGLVGSLIALCAICDVMSRDKQYANQLDKVYQCLESALRVLINLTHGDHVWCQAVLNDQLSFVTIVRLIVNFQRQRMQEGTSASITSDTGESVGDRENAAASLDRQCLCLGLLTNLVQTLPESRTLVREISLDFDCKNKNSCVRTCRCASRVTTLDCLAQVYLQHCKSNDEFDPALRGHMAVLFGLLMQDCPENQRLLLSTLPGATRKQKLQSLVEYADEFSQLYAQIAHKALGSGENLDDNLAISEITPANLRPLEGASVASDIVSFLEGLRDHG</sequence>
<reference evidence="4 5" key="1">
    <citation type="journal article" date="2012" name="Science">
        <title>The Paleozoic origin of enzymatic lignin decomposition reconstructed from 31 fungal genomes.</title>
        <authorList>
            <person name="Floudas D."/>
            <person name="Binder M."/>
            <person name="Riley R."/>
            <person name="Barry K."/>
            <person name="Blanchette R.A."/>
            <person name="Henrissat B."/>
            <person name="Martinez A.T."/>
            <person name="Otillar R."/>
            <person name="Spatafora J.W."/>
            <person name="Yadav J.S."/>
            <person name="Aerts A."/>
            <person name="Benoit I."/>
            <person name="Boyd A."/>
            <person name="Carlson A."/>
            <person name="Copeland A."/>
            <person name="Coutinho P.M."/>
            <person name="de Vries R.P."/>
            <person name="Ferreira P."/>
            <person name="Findley K."/>
            <person name="Foster B."/>
            <person name="Gaskell J."/>
            <person name="Glotzer D."/>
            <person name="Gorecki P."/>
            <person name="Heitman J."/>
            <person name="Hesse C."/>
            <person name="Hori C."/>
            <person name="Igarashi K."/>
            <person name="Jurgens J.A."/>
            <person name="Kallen N."/>
            <person name="Kersten P."/>
            <person name="Kohler A."/>
            <person name="Kuees U."/>
            <person name="Kumar T.K.A."/>
            <person name="Kuo A."/>
            <person name="LaButti K."/>
            <person name="Larrondo L.F."/>
            <person name="Lindquist E."/>
            <person name="Ling A."/>
            <person name="Lombard V."/>
            <person name="Lucas S."/>
            <person name="Lundell T."/>
            <person name="Martin R."/>
            <person name="McLaughlin D.J."/>
            <person name="Morgenstern I."/>
            <person name="Morin E."/>
            <person name="Murat C."/>
            <person name="Nagy L.G."/>
            <person name="Nolan M."/>
            <person name="Ohm R.A."/>
            <person name="Patyshakuliyeva A."/>
            <person name="Rokas A."/>
            <person name="Ruiz-Duenas F.J."/>
            <person name="Sabat G."/>
            <person name="Salamov A."/>
            <person name="Samejima M."/>
            <person name="Schmutz J."/>
            <person name="Slot J.C."/>
            <person name="St John F."/>
            <person name="Stenlid J."/>
            <person name="Sun H."/>
            <person name="Sun S."/>
            <person name="Syed K."/>
            <person name="Tsang A."/>
            <person name="Wiebenga A."/>
            <person name="Young D."/>
            <person name="Pisabarro A."/>
            <person name="Eastwood D.C."/>
            <person name="Martin F."/>
            <person name="Cullen D."/>
            <person name="Grigoriev I.V."/>
            <person name="Hibbett D.S."/>
        </authorList>
    </citation>
    <scope>NUCLEOTIDE SEQUENCE [LARGE SCALE GENOMIC DNA]</scope>
    <source>
        <strain evidence="4 5">MD-104</strain>
    </source>
</reference>
<keyword evidence="5" id="KW-1185">Reference proteome</keyword>
<feature type="compositionally biased region" description="Basic and acidic residues" evidence="2">
    <location>
        <begin position="170"/>
        <end position="185"/>
    </location>
</feature>
<dbReference type="Proteomes" id="UP000218811">
    <property type="component" value="Unassembled WGS sequence"/>
</dbReference>
<feature type="compositionally biased region" description="Polar residues" evidence="2">
    <location>
        <begin position="81"/>
        <end position="95"/>
    </location>
</feature>
<organism evidence="4 5">
    <name type="scientific">Wolfiporia cocos (strain MD-104)</name>
    <name type="common">Brown rot fungus</name>
    <dbReference type="NCBI Taxonomy" id="742152"/>
    <lineage>
        <taxon>Eukaryota</taxon>
        <taxon>Fungi</taxon>
        <taxon>Dikarya</taxon>
        <taxon>Basidiomycota</taxon>
        <taxon>Agaricomycotina</taxon>
        <taxon>Agaricomycetes</taxon>
        <taxon>Polyporales</taxon>
        <taxon>Phaeolaceae</taxon>
        <taxon>Wolfiporia</taxon>
    </lineage>
</organism>
<dbReference type="Gene3D" id="1.25.10.10">
    <property type="entry name" value="Leucine-rich Repeat Variant"/>
    <property type="match status" value="1"/>
</dbReference>
<accession>A0A2H3JSW8</accession>
<feature type="compositionally biased region" description="Polar residues" evidence="2">
    <location>
        <begin position="39"/>
        <end position="48"/>
    </location>
</feature>
<feature type="region of interest" description="Disordered" evidence="2">
    <location>
        <begin position="15"/>
        <end position="119"/>
    </location>
</feature>
<evidence type="ECO:0000259" key="3">
    <source>
        <dbReference type="Pfam" id="PF07814"/>
    </source>
</evidence>
<gene>
    <name evidence="4" type="ORF">WOLCODRAFT_155076</name>
</gene>
<name>A0A2H3JSW8_WOLCO</name>
<feature type="compositionally biased region" description="Acidic residues" evidence="2">
    <location>
        <begin position="154"/>
        <end position="169"/>
    </location>
</feature>
<dbReference type="InterPro" id="IPR039874">
    <property type="entry name" value="WAPL"/>
</dbReference>
<dbReference type="InterPro" id="IPR011989">
    <property type="entry name" value="ARM-like"/>
</dbReference>
<dbReference type="Pfam" id="PF07814">
    <property type="entry name" value="WAPL"/>
    <property type="match status" value="1"/>
</dbReference>
<dbReference type="PANTHER" id="PTHR22100:SF13">
    <property type="entry name" value="WINGS APART-LIKE PROTEIN HOMOLOG"/>
    <property type="match status" value="1"/>
</dbReference>
<evidence type="ECO:0000313" key="4">
    <source>
        <dbReference type="EMBL" id="PCH45061.1"/>
    </source>
</evidence>
<evidence type="ECO:0000256" key="2">
    <source>
        <dbReference type="SAM" id="MobiDB-lite"/>
    </source>
</evidence>
<proteinExistence type="inferred from homology"/>
<dbReference type="EMBL" id="KB468168">
    <property type="protein sequence ID" value="PCH45061.1"/>
    <property type="molecule type" value="Genomic_DNA"/>
</dbReference>
<evidence type="ECO:0000256" key="1">
    <source>
        <dbReference type="ARBA" id="ARBA00006854"/>
    </source>
</evidence>
<feature type="region of interest" description="Disordered" evidence="2">
    <location>
        <begin position="140"/>
        <end position="227"/>
    </location>
</feature>
<dbReference type="OMA" id="MRESYTE"/>